<evidence type="ECO:0000313" key="6">
    <source>
        <dbReference type="Proteomes" id="UP000015354"/>
    </source>
</evidence>
<dbReference type="GO" id="GO:0032259">
    <property type="term" value="P:methylation"/>
    <property type="evidence" value="ECO:0007669"/>
    <property type="project" value="UniProtKB-KW"/>
</dbReference>
<dbReference type="GO" id="GO:0003723">
    <property type="term" value="F:RNA binding"/>
    <property type="evidence" value="ECO:0007669"/>
    <property type="project" value="InterPro"/>
</dbReference>
<dbReference type="InterPro" id="IPR051259">
    <property type="entry name" value="rRNA_Methyltransferase"/>
</dbReference>
<dbReference type="EMBL" id="ATMH01003121">
    <property type="protein sequence ID" value="EPY31903.1"/>
    <property type="molecule type" value="Genomic_DNA"/>
</dbReference>
<keyword evidence="6" id="KW-1185">Reference proteome</keyword>
<comment type="caution">
    <text evidence="5">The sequence shown here is derived from an EMBL/GenBank/DDBJ whole genome shotgun (WGS) entry which is preliminary data.</text>
</comment>
<dbReference type="GO" id="GO:0006396">
    <property type="term" value="P:RNA processing"/>
    <property type="evidence" value="ECO:0007669"/>
    <property type="project" value="InterPro"/>
</dbReference>
<dbReference type="AlphaFoldDB" id="S9USM2"/>
<accession>S9USM2</accession>
<keyword evidence="2" id="KW-0808">Transferase</keyword>
<name>S9USM2_9TRYP</name>
<dbReference type="GO" id="GO:0008173">
    <property type="term" value="F:RNA methyltransferase activity"/>
    <property type="evidence" value="ECO:0007669"/>
    <property type="project" value="InterPro"/>
</dbReference>
<dbReference type="InterPro" id="IPR001537">
    <property type="entry name" value="SpoU_MeTrfase"/>
</dbReference>
<evidence type="ECO:0000259" key="4">
    <source>
        <dbReference type="Pfam" id="PF00588"/>
    </source>
</evidence>
<feature type="region of interest" description="Disordered" evidence="3">
    <location>
        <begin position="364"/>
        <end position="385"/>
    </location>
</feature>
<dbReference type="InterPro" id="IPR029026">
    <property type="entry name" value="tRNA_m1G_MTases_N"/>
</dbReference>
<dbReference type="Proteomes" id="UP000015354">
    <property type="component" value="Unassembled WGS sequence"/>
</dbReference>
<dbReference type="InterPro" id="IPR029028">
    <property type="entry name" value="Alpha/beta_knot_MTases"/>
</dbReference>
<dbReference type="Pfam" id="PF00588">
    <property type="entry name" value="SpoU_methylase"/>
    <property type="match status" value="1"/>
</dbReference>
<sequence length="423" mass="47541">MIRELCAGGNAPKHLLVTEGKVIPDWAHEQDGMEIVRVQRHVADACSPGNDGFVGEFAIPPPPPKEHLIANKQRLGRVLVLDNVDDPGVLGTILRTAVGFQYDAIVATNHCADLYDHRVIRAARGAHFQRGVPIYTLRDEDGDNVYGMLNHVAERNNLMPVCVSGQDDASASTEAESGTFRSAVAGLTVPIALPARAPSRATLSDFCLDRFTKRDGVKEKGYMLFAGPNHKRNMLQRLCARVARPTTQLLVDSMPSDCDLLLPLSVAMHALRPAGDWDYLPLAEKHTASSMELQTRKMSVDIGANRLSVDASDLNLDEEEQVNAANTRNEFRKWRRLRKKQMSDYDFWLSAEERRVQEMLRNEQRRKATPWQAEETHKEKGAAGLPEWVPNIIDEYRQSLDRDRLVEERETSEAFVRPPNYDN</sequence>
<evidence type="ECO:0000256" key="2">
    <source>
        <dbReference type="ARBA" id="ARBA00022679"/>
    </source>
</evidence>
<evidence type="ECO:0000256" key="3">
    <source>
        <dbReference type="SAM" id="MobiDB-lite"/>
    </source>
</evidence>
<dbReference type="PANTHER" id="PTHR43191:SF9">
    <property type="entry name" value="TRNA_RRNA METHYLTRANSFERASE SPOU TYPE DOMAIN-CONTAINING PROTEIN"/>
    <property type="match status" value="1"/>
</dbReference>
<organism evidence="5 6">
    <name type="scientific">Strigomonas culicis</name>
    <dbReference type="NCBI Taxonomy" id="28005"/>
    <lineage>
        <taxon>Eukaryota</taxon>
        <taxon>Discoba</taxon>
        <taxon>Euglenozoa</taxon>
        <taxon>Kinetoplastea</taxon>
        <taxon>Metakinetoplastina</taxon>
        <taxon>Trypanosomatida</taxon>
        <taxon>Trypanosomatidae</taxon>
        <taxon>Strigomonadinae</taxon>
        <taxon>Strigomonas</taxon>
    </lineage>
</organism>
<proteinExistence type="predicted"/>
<dbReference type="SUPFAM" id="SSF75217">
    <property type="entry name" value="alpha/beta knot"/>
    <property type="match status" value="1"/>
</dbReference>
<keyword evidence="1" id="KW-0489">Methyltransferase</keyword>
<evidence type="ECO:0000313" key="5">
    <source>
        <dbReference type="EMBL" id="EPY31903.1"/>
    </source>
</evidence>
<protein>
    <recommendedName>
        <fullName evidence="4">tRNA/rRNA methyltransferase SpoU type domain-containing protein</fullName>
    </recommendedName>
</protein>
<dbReference type="Gene3D" id="3.40.1280.10">
    <property type="match status" value="1"/>
</dbReference>
<evidence type="ECO:0000256" key="1">
    <source>
        <dbReference type="ARBA" id="ARBA00022603"/>
    </source>
</evidence>
<feature type="domain" description="tRNA/rRNA methyltransferase SpoU type" evidence="4">
    <location>
        <begin position="78"/>
        <end position="129"/>
    </location>
</feature>
<reference evidence="5 6" key="1">
    <citation type="journal article" date="2013" name="PLoS ONE">
        <title>Predicting the Proteins of Angomonas deanei, Strigomonas culicis and Their Respective Endosymbionts Reveals New Aspects of the Trypanosomatidae Family.</title>
        <authorList>
            <person name="Motta M.C."/>
            <person name="Martins A.C."/>
            <person name="de Souza S.S."/>
            <person name="Catta-Preta C.M."/>
            <person name="Silva R."/>
            <person name="Klein C.C."/>
            <person name="de Almeida L.G."/>
            <person name="de Lima Cunha O."/>
            <person name="Ciapina L.P."/>
            <person name="Brocchi M."/>
            <person name="Colabardini A.C."/>
            <person name="de Araujo Lima B."/>
            <person name="Machado C.R."/>
            <person name="de Almeida Soares C.M."/>
            <person name="Probst C.M."/>
            <person name="de Menezes C.B."/>
            <person name="Thompson C.E."/>
            <person name="Bartholomeu D.C."/>
            <person name="Gradia D.F."/>
            <person name="Pavoni D.P."/>
            <person name="Grisard E.C."/>
            <person name="Fantinatti-Garboggini F."/>
            <person name="Marchini F.K."/>
            <person name="Rodrigues-Luiz G.F."/>
            <person name="Wagner G."/>
            <person name="Goldman G.H."/>
            <person name="Fietto J.L."/>
            <person name="Elias M.C."/>
            <person name="Goldman M.H."/>
            <person name="Sagot M.F."/>
            <person name="Pereira M."/>
            <person name="Stoco P.H."/>
            <person name="de Mendonca-Neto R.P."/>
            <person name="Teixeira S.M."/>
            <person name="Maciel T.E."/>
            <person name="de Oliveira Mendes T.A."/>
            <person name="Urmenyi T.P."/>
            <person name="de Souza W."/>
            <person name="Schenkman S."/>
            <person name="de Vasconcelos A.T."/>
        </authorList>
    </citation>
    <scope>NUCLEOTIDE SEQUENCE [LARGE SCALE GENOMIC DNA]</scope>
</reference>
<dbReference type="OrthoDB" id="270651at2759"/>
<gene>
    <name evidence="5" type="ORF">STCU_03121</name>
</gene>
<dbReference type="PANTHER" id="PTHR43191">
    <property type="entry name" value="RRNA METHYLTRANSFERASE 3"/>
    <property type="match status" value="1"/>
</dbReference>